<dbReference type="EMBL" id="WEGK01000012">
    <property type="protein sequence ID" value="MQY22254.1"/>
    <property type="molecule type" value="Genomic_DNA"/>
</dbReference>
<dbReference type="SUPFAM" id="SSF56235">
    <property type="entry name" value="N-terminal nucleophile aminohydrolases (Ntn hydrolases)"/>
    <property type="match status" value="1"/>
</dbReference>
<reference evidence="3 4" key="1">
    <citation type="submission" date="2019-10" db="EMBL/GenBank/DDBJ databases">
        <title>Nocardia macrotermitis sp. nov. and Nocardia aurantia sp. nov., isolated from the gut of fungus growing-termite Macrotermes natalensis.</title>
        <authorList>
            <person name="Benndorf R."/>
            <person name="Schwitalla J."/>
            <person name="Martin K."/>
            <person name="De Beer W."/>
            <person name="Kaster A.-K."/>
            <person name="Vollmers J."/>
            <person name="Poulsen M."/>
            <person name="Beemelmanns C."/>
        </authorList>
    </citation>
    <scope>NUCLEOTIDE SEQUENCE [LARGE SCALE GENOMIC DNA]</scope>
    <source>
        <strain evidence="3 4">RB20</strain>
    </source>
</reference>
<proteinExistence type="predicted"/>
<organism evidence="3 4">
    <name type="scientific">Nocardia macrotermitis</name>
    <dbReference type="NCBI Taxonomy" id="2585198"/>
    <lineage>
        <taxon>Bacteria</taxon>
        <taxon>Bacillati</taxon>
        <taxon>Actinomycetota</taxon>
        <taxon>Actinomycetes</taxon>
        <taxon>Mycobacteriales</taxon>
        <taxon>Nocardiaceae</taxon>
        <taxon>Nocardia</taxon>
    </lineage>
</organism>
<dbReference type="Proteomes" id="UP000438448">
    <property type="component" value="Unassembled WGS sequence"/>
</dbReference>
<keyword evidence="3" id="KW-0378">Hydrolase</keyword>
<keyword evidence="4" id="KW-1185">Reference proteome</keyword>
<evidence type="ECO:0000259" key="2">
    <source>
        <dbReference type="PROSITE" id="PS51278"/>
    </source>
</evidence>
<name>A0A7K0DBK3_9NOCA</name>
<sequence length="260" mass="28309">MCRLLGVVTRVPRPLTETLEGLLEPFTALSREHIDGWGIAARRGREQILTRGTDPAYASPAYRSATRVTADAALLHLRLASPGAAVRPGNTHPFVAGTLAFAHNGFFSPREALDDLIEPELLAGATGDTDSERFFLRVLSRLHGENTDPIDALAHTAADIGSRADFGSLNCLLLTESALYAYAQEDPESEVSRRRGPEFFRMHYRIGADDAVVTSNGVATGENWETLPYGRILEIRRSDLRVSTHAVTTAAPLRHAPDTP</sequence>
<dbReference type="OrthoDB" id="9804310at2"/>
<feature type="domain" description="Glutamine amidotransferase type-2" evidence="2">
    <location>
        <begin position="2"/>
        <end position="260"/>
    </location>
</feature>
<gene>
    <name evidence="3" type="primary">egtC_2</name>
    <name evidence="3" type="ORF">NRB20_53670</name>
</gene>
<dbReference type="InterPro" id="IPR026869">
    <property type="entry name" value="EgtC-like"/>
</dbReference>
<dbReference type="PANTHER" id="PTHR42824">
    <property type="entry name" value="GLUTAMINE AMIDOTRANSFERASE"/>
    <property type="match status" value="1"/>
</dbReference>
<evidence type="ECO:0000313" key="4">
    <source>
        <dbReference type="Proteomes" id="UP000438448"/>
    </source>
</evidence>
<evidence type="ECO:0000313" key="3">
    <source>
        <dbReference type="EMBL" id="MQY22254.1"/>
    </source>
</evidence>
<evidence type="ECO:0000256" key="1">
    <source>
        <dbReference type="ARBA" id="ARBA00022962"/>
    </source>
</evidence>
<dbReference type="EC" id="3.5.1.118" evidence="3"/>
<dbReference type="GO" id="GO:0016787">
    <property type="term" value="F:hydrolase activity"/>
    <property type="evidence" value="ECO:0007669"/>
    <property type="project" value="UniProtKB-KW"/>
</dbReference>
<dbReference type="InterPro" id="IPR017932">
    <property type="entry name" value="GATase_2_dom"/>
</dbReference>
<protein>
    <submittedName>
        <fullName evidence="3">Gamma-glutamyl-hercynylcysteine sulfoxide hydrolase</fullName>
        <ecNumber evidence="3">3.5.1.118</ecNumber>
    </submittedName>
</protein>
<comment type="caution">
    <text evidence="3">The sequence shown here is derived from an EMBL/GenBank/DDBJ whole genome shotgun (WGS) entry which is preliminary data.</text>
</comment>
<accession>A0A7K0DBK3</accession>
<dbReference type="AlphaFoldDB" id="A0A7K0DBK3"/>
<dbReference type="PROSITE" id="PS51278">
    <property type="entry name" value="GATASE_TYPE_2"/>
    <property type="match status" value="1"/>
</dbReference>
<dbReference type="Gene3D" id="3.60.20.10">
    <property type="entry name" value="Glutamine Phosphoribosylpyrophosphate, subunit 1, domain 1"/>
    <property type="match status" value="1"/>
</dbReference>
<dbReference type="InterPro" id="IPR029055">
    <property type="entry name" value="Ntn_hydrolases_N"/>
</dbReference>
<dbReference type="Pfam" id="PF13230">
    <property type="entry name" value="GATase_4"/>
    <property type="match status" value="1"/>
</dbReference>
<dbReference type="RefSeq" id="WP_153413612.1">
    <property type="nucleotide sequence ID" value="NZ_WEGK01000012.1"/>
</dbReference>
<keyword evidence="1" id="KW-0315">Glutamine amidotransferase</keyword>
<dbReference type="PANTHER" id="PTHR42824:SF1">
    <property type="entry name" value="GLUTAMINE AMIDOTRANSFERASE YAFJ-RELATED"/>
    <property type="match status" value="1"/>
</dbReference>